<dbReference type="STRING" id="1120976.SAMN03080606_01681"/>
<gene>
    <name evidence="2" type="ORF">SAMN03080606_01681</name>
</gene>
<reference evidence="2 3" key="1">
    <citation type="submission" date="2016-10" db="EMBL/GenBank/DDBJ databases">
        <authorList>
            <person name="de Groot N.N."/>
        </authorList>
    </citation>
    <scope>NUCLEOTIDE SEQUENCE [LARGE SCALE GENOMIC DNA]</scope>
    <source>
        <strain evidence="2 3">DSM 18978</strain>
    </source>
</reference>
<feature type="transmembrane region" description="Helical" evidence="1">
    <location>
        <begin position="6"/>
        <end position="30"/>
    </location>
</feature>
<evidence type="ECO:0000313" key="3">
    <source>
        <dbReference type="Proteomes" id="UP000198636"/>
    </source>
</evidence>
<keyword evidence="3" id="KW-1185">Reference proteome</keyword>
<dbReference type="RefSeq" id="WP_091542224.1">
    <property type="nucleotide sequence ID" value="NZ_FMUS01000009.1"/>
</dbReference>
<dbReference type="NCBIfam" id="TIGR04223">
    <property type="entry name" value="quorum_AgrD"/>
    <property type="match status" value="1"/>
</dbReference>
<accession>A0A1G5GIN2</accession>
<organism evidence="2 3">
    <name type="scientific">Alkaliphilus peptidifermentans DSM 18978</name>
    <dbReference type="NCBI Taxonomy" id="1120976"/>
    <lineage>
        <taxon>Bacteria</taxon>
        <taxon>Bacillati</taxon>
        <taxon>Bacillota</taxon>
        <taxon>Clostridia</taxon>
        <taxon>Peptostreptococcales</taxon>
        <taxon>Natronincolaceae</taxon>
        <taxon>Alkaliphilus</taxon>
    </lineage>
</organism>
<dbReference type="Proteomes" id="UP000198636">
    <property type="component" value="Unassembled WGS sequence"/>
</dbReference>
<name>A0A1G5GIN2_9FIRM</name>
<sequence>MIKTIILNSIAAVALVVANAGVGINCYGFLYQPKYPKVKK</sequence>
<evidence type="ECO:0000256" key="1">
    <source>
        <dbReference type="SAM" id="Phobius"/>
    </source>
</evidence>
<dbReference type="AlphaFoldDB" id="A0A1G5GIN2"/>
<keyword evidence="1" id="KW-0472">Membrane</keyword>
<keyword evidence="1" id="KW-1133">Transmembrane helix</keyword>
<dbReference type="InterPro" id="IPR009229">
    <property type="entry name" value="AgrD"/>
</dbReference>
<dbReference type="EMBL" id="FMUS01000009">
    <property type="protein sequence ID" value="SCY50558.1"/>
    <property type="molecule type" value="Genomic_DNA"/>
</dbReference>
<protein>
    <submittedName>
        <fullName evidence="2">Cyclic lactone autoinducer peptide</fullName>
    </submittedName>
</protein>
<proteinExistence type="predicted"/>
<keyword evidence="1" id="KW-0812">Transmembrane</keyword>
<evidence type="ECO:0000313" key="2">
    <source>
        <dbReference type="EMBL" id="SCY50558.1"/>
    </source>
</evidence>